<dbReference type="InterPro" id="IPR039606">
    <property type="entry name" value="Phytol/farnesol_kinase"/>
</dbReference>
<dbReference type="AlphaFoldDB" id="A0A7S0KPE2"/>
<keyword evidence="8" id="KW-0809">Transit peptide</keyword>
<evidence type="ECO:0000256" key="6">
    <source>
        <dbReference type="ARBA" id="ARBA00022692"/>
    </source>
</evidence>
<evidence type="ECO:0000256" key="9">
    <source>
        <dbReference type="ARBA" id="ARBA00022989"/>
    </source>
</evidence>
<accession>A0A7S0KPE2</accession>
<evidence type="ECO:0000313" key="15">
    <source>
        <dbReference type="EMBL" id="CAD8588366.1"/>
    </source>
</evidence>
<feature type="transmembrane region" description="Helical" evidence="14">
    <location>
        <begin position="244"/>
        <end position="265"/>
    </location>
</feature>
<reference evidence="15" key="1">
    <citation type="submission" date="2021-01" db="EMBL/GenBank/DDBJ databases">
        <authorList>
            <person name="Corre E."/>
            <person name="Pelletier E."/>
            <person name="Niang G."/>
            <person name="Scheremetjew M."/>
            <person name="Finn R."/>
            <person name="Kale V."/>
            <person name="Holt S."/>
            <person name="Cochrane G."/>
            <person name="Meng A."/>
            <person name="Brown T."/>
            <person name="Cohen L."/>
        </authorList>
    </citation>
    <scope>NUCLEOTIDE SEQUENCE</scope>
    <source>
        <strain evidence="15">Clade-D-RCC2572</strain>
    </source>
</reference>
<dbReference type="EC" id="2.7.1.182" evidence="12"/>
<evidence type="ECO:0000256" key="12">
    <source>
        <dbReference type="ARBA" id="ARBA00039024"/>
    </source>
</evidence>
<evidence type="ECO:0000256" key="2">
    <source>
        <dbReference type="ARBA" id="ARBA00010794"/>
    </source>
</evidence>
<evidence type="ECO:0000256" key="14">
    <source>
        <dbReference type="SAM" id="Phobius"/>
    </source>
</evidence>
<dbReference type="GO" id="GO:0010276">
    <property type="term" value="F:phytol kinase activity"/>
    <property type="evidence" value="ECO:0007669"/>
    <property type="project" value="UniProtKB-EC"/>
</dbReference>
<dbReference type="EMBL" id="HBEW01008209">
    <property type="protein sequence ID" value="CAD8588366.1"/>
    <property type="molecule type" value="Transcribed_RNA"/>
</dbReference>
<dbReference type="PANTHER" id="PTHR32523:SF8">
    <property type="entry name" value="DOLICHOL KINASE"/>
    <property type="match status" value="1"/>
</dbReference>
<keyword evidence="5" id="KW-0808">Transferase</keyword>
<sequence>MRAMRSVDRARAHAEDASVSRACGATARVARGGMCAARGVPEAIDGVARAASALDAPTRDACAAALTTVGAFVWVKAFDALAKRGVFSSALSRKLVHITSGTFYAATWPLFSASVDARWFAAFIPLAQGARLFAIGSGLIDNANAVKAVSREGGREELLKGPLYYTVVLAACAGAYWRTSPVGLVALTMMCGGDGFADIIGRRFGSGNPLPWNAQKSFAGSIGFIVGGFVVASGLLAYFDAFGFIDVVGATYVSTAVIACACALVESLPLTDFVDDNFSVALTAIALGTLLYV</sequence>
<keyword evidence="10 14" id="KW-0472">Membrane</keyword>
<feature type="transmembrane region" description="Helical" evidence="14">
    <location>
        <begin position="218"/>
        <end position="238"/>
    </location>
</feature>
<evidence type="ECO:0000256" key="1">
    <source>
        <dbReference type="ARBA" id="ARBA00004508"/>
    </source>
</evidence>
<evidence type="ECO:0000256" key="13">
    <source>
        <dbReference type="ARBA" id="ARBA00048889"/>
    </source>
</evidence>
<evidence type="ECO:0000256" key="3">
    <source>
        <dbReference type="ARBA" id="ARBA00022528"/>
    </source>
</evidence>
<evidence type="ECO:0000256" key="11">
    <source>
        <dbReference type="ARBA" id="ARBA00024015"/>
    </source>
</evidence>
<keyword evidence="6 14" id="KW-0812">Transmembrane</keyword>
<evidence type="ECO:0000256" key="7">
    <source>
        <dbReference type="ARBA" id="ARBA00022777"/>
    </source>
</evidence>
<comment type="pathway">
    <text evidence="11">Cofactor biosynthesis; tocopherol biosynthesis.</text>
</comment>
<comment type="subcellular location">
    <subcellularLocation>
        <location evidence="1">Plastid</location>
        <location evidence="1">Chloroplast membrane</location>
        <topology evidence="1">Multi-pass membrane protein</topology>
    </subcellularLocation>
</comment>
<gene>
    <name evidence="15" type="ORF">OMED0929_LOCUS6927</name>
</gene>
<evidence type="ECO:0000256" key="5">
    <source>
        <dbReference type="ARBA" id="ARBA00022679"/>
    </source>
</evidence>
<keyword evidence="7" id="KW-0418">Kinase</keyword>
<dbReference type="GO" id="GO:0016020">
    <property type="term" value="C:membrane"/>
    <property type="evidence" value="ECO:0007669"/>
    <property type="project" value="UniProtKB-SubCell"/>
</dbReference>
<organism evidence="15">
    <name type="scientific">Ostreococcus mediterraneus</name>
    <dbReference type="NCBI Taxonomy" id="1486918"/>
    <lineage>
        <taxon>Eukaryota</taxon>
        <taxon>Viridiplantae</taxon>
        <taxon>Chlorophyta</taxon>
        <taxon>Mamiellophyceae</taxon>
        <taxon>Mamiellales</taxon>
        <taxon>Bathycoccaceae</taxon>
        <taxon>Ostreococcus</taxon>
    </lineage>
</organism>
<keyword evidence="3" id="KW-0150">Chloroplast</keyword>
<comment type="similarity">
    <text evidence="2">Belongs to the polyprenol kinase family.</text>
</comment>
<evidence type="ECO:0000256" key="8">
    <source>
        <dbReference type="ARBA" id="ARBA00022946"/>
    </source>
</evidence>
<dbReference type="GO" id="GO:0009507">
    <property type="term" value="C:chloroplast"/>
    <property type="evidence" value="ECO:0007669"/>
    <property type="project" value="UniProtKB-SubCell"/>
</dbReference>
<comment type="catalytic activity">
    <reaction evidence="13">
        <text>phytol + CTP = phytyl phosphate + CDP + H(+)</text>
        <dbReference type="Rhea" id="RHEA:38055"/>
        <dbReference type="ChEBI" id="CHEBI:15378"/>
        <dbReference type="ChEBI" id="CHEBI:17327"/>
        <dbReference type="ChEBI" id="CHEBI:37563"/>
        <dbReference type="ChEBI" id="CHEBI:58069"/>
        <dbReference type="ChEBI" id="CHEBI:75483"/>
        <dbReference type="EC" id="2.7.1.182"/>
    </reaction>
</comment>
<dbReference type="PANTHER" id="PTHR32523">
    <property type="entry name" value="PHYTOL KINASE 1, CHLOROPLASTIC"/>
    <property type="match status" value="1"/>
</dbReference>
<name>A0A7S0KPE2_9CHLO</name>
<protein>
    <recommendedName>
        <fullName evidence="12">phytol kinase</fullName>
        <ecNumber evidence="12">2.7.1.182</ecNumber>
    </recommendedName>
</protein>
<keyword evidence="9 14" id="KW-1133">Transmembrane helix</keyword>
<evidence type="ECO:0000256" key="4">
    <source>
        <dbReference type="ARBA" id="ARBA00022640"/>
    </source>
</evidence>
<evidence type="ECO:0000256" key="10">
    <source>
        <dbReference type="ARBA" id="ARBA00023136"/>
    </source>
</evidence>
<keyword evidence="4" id="KW-0934">Plastid</keyword>
<proteinExistence type="inferred from homology"/>